<protein>
    <submittedName>
        <fullName evidence="4">HTH_Tnp_Tc3_2 domain-containing protein</fullName>
    </submittedName>
</protein>
<dbReference type="SUPFAM" id="SSF46689">
    <property type="entry name" value="Homeodomain-like"/>
    <property type="match status" value="1"/>
</dbReference>
<dbReference type="OrthoDB" id="9981685at2759"/>
<dbReference type="InterPro" id="IPR009057">
    <property type="entry name" value="Homeodomain-like_sf"/>
</dbReference>
<dbReference type="PANTHER" id="PTHR46068:SF1">
    <property type="entry name" value="TRANSPOSASE IS30-LIKE HTH DOMAIN-CONTAINING PROTEIN"/>
    <property type="match status" value="1"/>
</dbReference>
<reference evidence="4" key="2">
    <citation type="submission" date="2019-09" db="UniProtKB">
        <authorList>
            <consortium name="WormBaseParasite"/>
        </authorList>
    </citation>
    <scope>IDENTIFICATION</scope>
</reference>
<evidence type="ECO:0000313" key="3">
    <source>
        <dbReference type="Proteomes" id="UP000050761"/>
    </source>
</evidence>
<dbReference type="Gene3D" id="3.30.420.10">
    <property type="entry name" value="Ribonuclease H-like superfamily/Ribonuclease H"/>
    <property type="match status" value="1"/>
</dbReference>
<reference evidence="2 3" key="1">
    <citation type="submission" date="2018-11" db="EMBL/GenBank/DDBJ databases">
        <authorList>
            <consortium name="Pathogen Informatics"/>
        </authorList>
    </citation>
    <scope>NUCLEOTIDE SEQUENCE [LARGE SCALE GENOMIC DNA]</scope>
</reference>
<dbReference type="EMBL" id="UZAH01026212">
    <property type="protein sequence ID" value="VDO77185.1"/>
    <property type="molecule type" value="Genomic_DNA"/>
</dbReference>
<dbReference type="WBParaSite" id="HPBE_0000864201-mRNA-1">
    <property type="protein sequence ID" value="HPBE_0000864201-mRNA-1"/>
    <property type="gene ID" value="HPBE_0000864201"/>
</dbReference>
<keyword evidence="3" id="KW-1185">Reference proteome</keyword>
<name>A0A183FML0_HELPZ</name>
<dbReference type="GO" id="GO:0005634">
    <property type="term" value="C:nucleus"/>
    <property type="evidence" value="ECO:0007669"/>
    <property type="project" value="UniProtKB-SubCell"/>
</dbReference>
<evidence type="ECO:0000256" key="1">
    <source>
        <dbReference type="ARBA" id="ARBA00004123"/>
    </source>
</evidence>
<proteinExistence type="predicted"/>
<accession>A0A3P8BX12</accession>
<dbReference type="InterPro" id="IPR036397">
    <property type="entry name" value="RNaseH_sf"/>
</dbReference>
<dbReference type="Proteomes" id="UP000050761">
    <property type="component" value="Unassembled WGS sequence"/>
</dbReference>
<sequence>MRQSDIVRSLGVAETTVSKATIWYKELGYEGVRPGQKRKRTVNTFRIRNFIKKRVDRNPKTSMRKIARDIGVSPSSVRHIAKDELGQGSERILFTDEKLFTVEQAHNRQSDRIWSTEAPDTSIVECCQNTQSVMVWGRIRASGKTSSYFVDRGVKIEPHLYRRNILEAVILPWARQHSATLIGRFNRTLRQCIEHSRVVQGQLPRLYKI</sequence>
<evidence type="ECO:0000313" key="2">
    <source>
        <dbReference type="EMBL" id="VDO77185.1"/>
    </source>
</evidence>
<comment type="subcellular location">
    <subcellularLocation>
        <location evidence="1">Nucleus</location>
    </subcellularLocation>
</comment>
<organism evidence="3 4">
    <name type="scientific">Heligmosomoides polygyrus</name>
    <name type="common">Parasitic roundworm</name>
    <dbReference type="NCBI Taxonomy" id="6339"/>
    <lineage>
        <taxon>Eukaryota</taxon>
        <taxon>Metazoa</taxon>
        <taxon>Ecdysozoa</taxon>
        <taxon>Nematoda</taxon>
        <taxon>Chromadorea</taxon>
        <taxon>Rhabditida</taxon>
        <taxon>Rhabditina</taxon>
        <taxon>Rhabditomorpha</taxon>
        <taxon>Strongyloidea</taxon>
        <taxon>Heligmosomidae</taxon>
        <taxon>Heligmosomoides</taxon>
    </lineage>
</organism>
<accession>A0A183FML0</accession>
<dbReference type="PANTHER" id="PTHR46068">
    <property type="entry name" value="PROTEIN CBG27172"/>
    <property type="match status" value="1"/>
</dbReference>
<dbReference type="GO" id="GO:0003676">
    <property type="term" value="F:nucleic acid binding"/>
    <property type="evidence" value="ECO:0007669"/>
    <property type="project" value="InterPro"/>
</dbReference>
<dbReference type="AlphaFoldDB" id="A0A183FML0"/>
<gene>
    <name evidence="2" type="ORF">HPBE_LOCUS8643</name>
</gene>
<evidence type="ECO:0000313" key="4">
    <source>
        <dbReference type="WBParaSite" id="HPBE_0000864201-mRNA-1"/>
    </source>
</evidence>